<dbReference type="AlphaFoldDB" id="A0A160FTY7"/>
<sequence length="78" mass="8717">MGPVETRDPAGRVVPYAARITRRQRLILEPLSALKIIRSKRFTAARPWGALDIASICGRHNGYTPQRLHPEARQMLGG</sequence>
<dbReference type="Proteomes" id="UP000076852">
    <property type="component" value="Chromosome 2"/>
</dbReference>
<dbReference type="KEGG" id="buz:AYM40_31415"/>
<dbReference type="STRING" id="1804984.AYM40_31415"/>
<proteinExistence type="predicted"/>
<evidence type="ECO:0000313" key="1">
    <source>
        <dbReference type="EMBL" id="ANB76685.1"/>
    </source>
</evidence>
<keyword evidence="2" id="KW-1185">Reference proteome</keyword>
<organism evidence="1 2">
    <name type="scientific">Paraburkholderia phytofirmans OLGA172</name>
    <dbReference type="NCBI Taxonomy" id="1417228"/>
    <lineage>
        <taxon>Bacteria</taxon>
        <taxon>Pseudomonadati</taxon>
        <taxon>Pseudomonadota</taxon>
        <taxon>Betaproteobacteria</taxon>
        <taxon>Burkholderiales</taxon>
        <taxon>Burkholderiaceae</taxon>
        <taxon>Paraburkholderia</taxon>
    </lineage>
</organism>
<reference evidence="1 2" key="1">
    <citation type="journal article" date="2016" name="Gene">
        <title>PacBio SMRT assembly of a complex multi-replicon genome reveals chlorocatechol degradative operon in a region of genome plasticity.</title>
        <authorList>
            <person name="Ricker N."/>
            <person name="Shen S.Y."/>
            <person name="Goordial J."/>
            <person name="Jin S."/>
            <person name="Fulthorpe R.R."/>
        </authorList>
    </citation>
    <scope>NUCLEOTIDE SEQUENCE [LARGE SCALE GENOMIC DNA]</scope>
    <source>
        <strain evidence="1 2">OLGA172</strain>
    </source>
</reference>
<evidence type="ECO:0000313" key="2">
    <source>
        <dbReference type="Proteomes" id="UP000076852"/>
    </source>
</evidence>
<dbReference type="EMBL" id="CP014579">
    <property type="protein sequence ID" value="ANB76685.1"/>
    <property type="molecule type" value="Genomic_DNA"/>
</dbReference>
<accession>A0A160FTY7</accession>
<name>A0A160FTY7_9BURK</name>
<gene>
    <name evidence="1" type="ORF">AYM40_31415</name>
</gene>
<protein>
    <submittedName>
        <fullName evidence="1">Uncharacterized protein</fullName>
    </submittedName>
</protein>